<dbReference type="EC" id="3.2.1.23" evidence="9"/>
<dbReference type="Pfam" id="PF00703">
    <property type="entry name" value="Glyco_hydro_2"/>
    <property type="match status" value="1"/>
</dbReference>
<dbReference type="PANTHER" id="PTHR42732:SF2">
    <property type="entry name" value="BETA-MANNOSIDASE"/>
    <property type="match status" value="1"/>
</dbReference>
<dbReference type="InterPro" id="IPR006104">
    <property type="entry name" value="Glyco_hydro_2_N"/>
</dbReference>
<protein>
    <submittedName>
        <fullName evidence="9">Beta-galactosidase</fullName>
        <ecNumber evidence="9">3.2.1.23</ecNumber>
    </submittedName>
</protein>
<proteinExistence type="inferred from homology"/>
<dbReference type="PANTHER" id="PTHR42732">
    <property type="entry name" value="BETA-GALACTOSIDASE"/>
    <property type="match status" value="1"/>
</dbReference>
<evidence type="ECO:0000259" key="8">
    <source>
        <dbReference type="Pfam" id="PF02837"/>
    </source>
</evidence>
<dbReference type="InterPro" id="IPR006102">
    <property type="entry name" value="Ig-like_GH2"/>
</dbReference>
<feature type="domain" description="Glycosyl hydrolases family 2 sugar binding" evidence="8">
    <location>
        <begin position="107"/>
        <end position="205"/>
    </location>
</feature>
<keyword evidence="5" id="KW-0732">Signal</keyword>
<keyword evidence="10" id="KW-1185">Reference proteome</keyword>
<evidence type="ECO:0000259" key="6">
    <source>
        <dbReference type="Pfam" id="PF00703"/>
    </source>
</evidence>
<accession>A0A840VHI4</accession>
<comment type="caution">
    <text evidence="9">The sequence shown here is derived from an EMBL/GenBank/DDBJ whole genome shotgun (WGS) entry which is preliminary data.</text>
</comment>
<dbReference type="InterPro" id="IPR051913">
    <property type="entry name" value="GH2_Domain-Containing"/>
</dbReference>
<organism evidence="9 10">
    <name type="scientific">Haloferula luteola</name>
    <dbReference type="NCBI Taxonomy" id="595692"/>
    <lineage>
        <taxon>Bacteria</taxon>
        <taxon>Pseudomonadati</taxon>
        <taxon>Verrucomicrobiota</taxon>
        <taxon>Verrucomicrobiia</taxon>
        <taxon>Verrucomicrobiales</taxon>
        <taxon>Verrucomicrobiaceae</taxon>
        <taxon>Haloferula</taxon>
    </lineage>
</organism>
<dbReference type="Gene3D" id="2.60.120.260">
    <property type="entry name" value="Galactose-binding domain-like"/>
    <property type="match status" value="2"/>
</dbReference>
<reference evidence="9 10" key="1">
    <citation type="submission" date="2020-08" db="EMBL/GenBank/DDBJ databases">
        <title>Genomic Encyclopedia of Type Strains, Phase IV (KMG-IV): sequencing the most valuable type-strain genomes for metagenomic binning, comparative biology and taxonomic classification.</title>
        <authorList>
            <person name="Goeker M."/>
        </authorList>
    </citation>
    <scope>NUCLEOTIDE SEQUENCE [LARGE SCALE GENOMIC DNA]</scope>
    <source>
        <strain evidence="9 10">YC6886</strain>
    </source>
</reference>
<dbReference type="InterPro" id="IPR008979">
    <property type="entry name" value="Galactose-bd-like_sf"/>
</dbReference>
<dbReference type="RefSeq" id="WP_221285244.1">
    <property type="nucleotide sequence ID" value="NZ_JACHFD010000023.1"/>
</dbReference>
<feature type="chain" id="PRO_5032554281" evidence="5">
    <location>
        <begin position="22"/>
        <end position="755"/>
    </location>
</feature>
<dbReference type="AlphaFoldDB" id="A0A840VHI4"/>
<name>A0A840VHI4_9BACT</name>
<evidence type="ECO:0000313" key="9">
    <source>
        <dbReference type="EMBL" id="MBB5353300.1"/>
    </source>
</evidence>
<dbReference type="Gene3D" id="2.60.40.10">
    <property type="entry name" value="Immunoglobulins"/>
    <property type="match status" value="1"/>
</dbReference>
<dbReference type="SUPFAM" id="SSF51445">
    <property type="entry name" value="(Trans)glycosidases"/>
    <property type="match status" value="1"/>
</dbReference>
<dbReference type="GO" id="GO:0005975">
    <property type="term" value="P:carbohydrate metabolic process"/>
    <property type="evidence" value="ECO:0007669"/>
    <property type="project" value="InterPro"/>
</dbReference>
<keyword evidence="2 9" id="KW-0378">Hydrolase</keyword>
<feature type="domain" description="Glycoside hydrolase family 2 immunoglobulin-like beta-sandwich" evidence="6">
    <location>
        <begin position="214"/>
        <end position="304"/>
    </location>
</feature>
<sequence length="755" mass="84944">MKTNQLLLACLGATLCLPAQADWKPVEGRIMTDWAKKLDPSHVWDEYPRPLLERDAWTNLNGLWDYQVASKEATQPGEWDGQILVPFAPEAALSGVGRIIEADQALWYRRSMPAPAAGKRSLLHFEAVDYDTTVWVNGQEIGQHRGGNTPFDFDITDALKADGNELVVRCYDATEEYQLNGKQRRKAEGIFYTRVSGIWQTVWLENVPARSLADLDFSCDISKGSITVTPKLSGPALQGEKLRVTALDGGKEVATAEGSSDLTLTIPGAKLWSPKSPSIYDLKVELLDGEGKVVDTAKSYTALRKVGKIQDTHGHWRFTLNDQIIYHWGPLDQGWWPDGLLTPPSDEAMVSDIEFLHDAGFNMIRKHIKVEPRRYYMHCDRLGMMLWQDQVSGGPSPRWTRFDANPEDASWPAEHAEQWVVEYKRMVDHLRDHPSIVVWTPFNEAWGQHDTVEMGKMAIDYDKTRLINIASGGNFWEVGDIADEHRYPHPGYPFDQKRLNDYIKVVGEFGGHGFPVKDHLWNPDANNWGYGGLPKDIDEWKSRYRESIVRLAQLRKQGVAAGVYTQTTDVEGEINGLLTYDRQHKVETAWLRKLSDMLLNTPDVVERTALIPSAAEASTAWKFTEQRPAQGWRRARFNDDSWGTSDGGFGSKETPNAPVKSEWKSSDIWLRKTFEAEPTAGADLVMDIFHDENAQVFLNGKKIADLKGHVSGYTTLAIEDSGVLKAGTNILAVHCHQTTGGQFIDIGLYLEKPKD</sequence>
<evidence type="ECO:0000256" key="4">
    <source>
        <dbReference type="SAM" id="MobiDB-lite"/>
    </source>
</evidence>
<dbReference type="Pfam" id="PF02837">
    <property type="entry name" value="Glyco_hydro_2_N"/>
    <property type="match status" value="1"/>
</dbReference>
<dbReference type="InterPro" id="IPR036156">
    <property type="entry name" value="Beta-gal/glucu_dom_sf"/>
</dbReference>
<evidence type="ECO:0000259" key="7">
    <source>
        <dbReference type="Pfam" id="PF02836"/>
    </source>
</evidence>
<keyword evidence="3 9" id="KW-0326">Glycosidase</keyword>
<dbReference type="SUPFAM" id="SSF49785">
    <property type="entry name" value="Galactose-binding domain-like"/>
    <property type="match status" value="2"/>
</dbReference>
<dbReference type="InterPro" id="IPR013783">
    <property type="entry name" value="Ig-like_fold"/>
</dbReference>
<evidence type="ECO:0000256" key="3">
    <source>
        <dbReference type="ARBA" id="ARBA00023295"/>
    </source>
</evidence>
<evidence type="ECO:0000256" key="1">
    <source>
        <dbReference type="ARBA" id="ARBA00007401"/>
    </source>
</evidence>
<dbReference type="EMBL" id="JACHFD010000023">
    <property type="protein sequence ID" value="MBB5353300.1"/>
    <property type="molecule type" value="Genomic_DNA"/>
</dbReference>
<dbReference type="InterPro" id="IPR017853">
    <property type="entry name" value="GH"/>
</dbReference>
<evidence type="ECO:0000313" key="10">
    <source>
        <dbReference type="Proteomes" id="UP000557717"/>
    </source>
</evidence>
<comment type="similarity">
    <text evidence="1">Belongs to the glycosyl hydrolase 2 family.</text>
</comment>
<dbReference type="GO" id="GO:0004565">
    <property type="term" value="F:beta-galactosidase activity"/>
    <property type="evidence" value="ECO:0007669"/>
    <property type="project" value="UniProtKB-EC"/>
</dbReference>
<feature type="region of interest" description="Disordered" evidence="4">
    <location>
        <begin position="634"/>
        <end position="660"/>
    </location>
</feature>
<dbReference type="InterPro" id="IPR006103">
    <property type="entry name" value="Glyco_hydro_2_cat"/>
</dbReference>
<dbReference type="SUPFAM" id="SSF49303">
    <property type="entry name" value="beta-Galactosidase/glucuronidase domain"/>
    <property type="match status" value="1"/>
</dbReference>
<feature type="signal peptide" evidence="5">
    <location>
        <begin position="1"/>
        <end position="21"/>
    </location>
</feature>
<gene>
    <name evidence="9" type="ORF">HNR46_003555</name>
</gene>
<evidence type="ECO:0000256" key="5">
    <source>
        <dbReference type="SAM" id="SignalP"/>
    </source>
</evidence>
<dbReference type="Pfam" id="PF02836">
    <property type="entry name" value="Glyco_hydro_2_C"/>
    <property type="match status" value="1"/>
</dbReference>
<evidence type="ECO:0000256" key="2">
    <source>
        <dbReference type="ARBA" id="ARBA00022801"/>
    </source>
</evidence>
<feature type="domain" description="Glycoside hydrolase family 2 catalytic" evidence="7">
    <location>
        <begin position="347"/>
        <end position="482"/>
    </location>
</feature>
<dbReference type="Proteomes" id="UP000557717">
    <property type="component" value="Unassembled WGS sequence"/>
</dbReference>
<dbReference type="Gene3D" id="3.20.20.80">
    <property type="entry name" value="Glycosidases"/>
    <property type="match status" value="1"/>
</dbReference>